<protein>
    <recommendedName>
        <fullName evidence="4">Helix-turn-helix domain-containing protein</fullName>
    </recommendedName>
</protein>
<feature type="region of interest" description="Disordered" evidence="1">
    <location>
        <begin position="232"/>
        <end position="251"/>
    </location>
</feature>
<organism evidence="2 3">
    <name type="scientific">Armatimonas rosea</name>
    <dbReference type="NCBI Taxonomy" id="685828"/>
    <lineage>
        <taxon>Bacteria</taxon>
        <taxon>Bacillati</taxon>
        <taxon>Armatimonadota</taxon>
        <taxon>Armatimonadia</taxon>
        <taxon>Armatimonadales</taxon>
        <taxon>Armatimonadaceae</taxon>
        <taxon>Armatimonas</taxon>
    </lineage>
</organism>
<dbReference type="Proteomes" id="UP000520814">
    <property type="component" value="Unassembled WGS sequence"/>
</dbReference>
<gene>
    <name evidence="2" type="ORF">HNQ39_005949</name>
</gene>
<evidence type="ECO:0000313" key="2">
    <source>
        <dbReference type="EMBL" id="MBB6054102.1"/>
    </source>
</evidence>
<feature type="compositionally biased region" description="Polar residues" evidence="1">
    <location>
        <begin position="236"/>
        <end position="247"/>
    </location>
</feature>
<keyword evidence="3" id="KW-1185">Reference proteome</keyword>
<evidence type="ECO:0000313" key="3">
    <source>
        <dbReference type="Proteomes" id="UP000520814"/>
    </source>
</evidence>
<evidence type="ECO:0000256" key="1">
    <source>
        <dbReference type="SAM" id="MobiDB-lite"/>
    </source>
</evidence>
<proteinExistence type="predicted"/>
<comment type="caution">
    <text evidence="2">The sequence shown here is derived from an EMBL/GenBank/DDBJ whole genome shotgun (WGS) entry which is preliminary data.</text>
</comment>
<evidence type="ECO:0008006" key="4">
    <source>
        <dbReference type="Google" id="ProtNLM"/>
    </source>
</evidence>
<feature type="region of interest" description="Disordered" evidence="1">
    <location>
        <begin position="192"/>
        <end position="214"/>
    </location>
</feature>
<dbReference type="AlphaFoldDB" id="A0A7W9SWF2"/>
<reference evidence="2 3" key="1">
    <citation type="submission" date="2020-08" db="EMBL/GenBank/DDBJ databases">
        <title>Genomic Encyclopedia of Type Strains, Phase IV (KMG-IV): sequencing the most valuable type-strain genomes for metagenomic binning, comparative biology and taxonomic classification.</title>
        <authorList>
            <person name="Goeker M."/>
        </authorList>
    </citation>
    <scope>NUCLEOTIDE SEQUENCE [LARGE SCALE GENOMIC DNA]</scope>
    <source>
        <strain evidence="2 3">DSM 23562</strain>
    </source>
</reference>
<accession>A0A7W9SWF2</accession>
<dbReference type="EMBL" id="JACHGW010000014">
    <property type="protein sequence ID" value="MBB6054102.1"/>
    <property type="molecule type" value="Genomic_DNA"/>
</dbReference>
<name>A0A7W9SWF2_ARMRO</name>
<sequence>MSPQALALFRLLERLSKRTGYACVKLLETLAAMLEKSVRAVRYALAELIAAGWIQRQQTRRGGVSKLFFWPLVRVAKRSRGLFSEPPVAGCSAVSSPVALQVTPSTPIKKSPVGTENDNTTRKTKTALEACPVAVSLLKTCVSEGEALELAREVKKQDLTEEQVQRILTAYRSQLANIRNRGAWLREAIRRGFTPPAPTSTHPSDNGGRPIRDVRQDPSYWEWRRLQAAEQKTSEQVKFSQPSQASGVSKAGIEQLRATLRALQQKGS</sequence>
<dbReference type="RefSeq" id="WP_184204185.1">
    <property type="nucleotide sequence ID" value="NZ_JACHGW010000014.1"/>
</dbReference>